<comment type="subunit">
    <text evidence="3 10">Monomer.</text>
</comment>
<keyword evidence="6" id="KW-0732">Signal</keyword>
<evidence type="ECO:0000256" key="7">
    <source>
        <dbReference type="ARBA" id="ARBA00022764"/>
    </source>
</evidence>
<keyword evidence="9 10" id="KW-0143">Chaperone</keyword>
<keyword evidence="5 10" id="KW-0813">Transport</keyword>
<keyword evidence="11" id="KW-0449">Lipoprotein</keyword>
<dbReference type="PANTHER" id="PTHR35869:SF1">
    <property type="entry name" value="OUTER-MEMBRANE LIPOPROTEIN CARRIER PROTEIN"/>
    <property type="match status" value="1"/>
</dbReference>
<dbReference type="GO" id="GO:0042597">
    <property type="term" value="C:periplasmic space"/>
    <property type="evidence" value="ECO:0007669"/>
    <property type="project" value="UniProtKB-SubCell"/>
</dbReference>
<dbReference type="PANTHER" id="PTHR35869">
    <property type="entry name" value="OUTER-MEMBRANE LIPOPROTEIN CARRIER PROTEIN"/>
    <property type="match status" value="1"/>
</dbReference>
<accession>A0AAX2M9S8</accession>
<dbReference type="InterPro" id="IPR004564">
    <property type="entry name" value="OM_lipoprot_carrier_LolA-like"/>
</dbReference>
<evidence type="ECO:0000256" key="9">
    <source>
        <dbReference type="ARBA" id="ARBA00023186"/>
    </source>
</evidence>
<dbReference type="Gene3D" id="2.50.20.10">
    <property type="entry name" value="Lipoprotein localisation LolA/LolB/LppX"/>
    <property type="match status" value="1"/>
</dbReference>
<dbReference type="InterPro" id="IPR029046">
    <property type="entry name" value="LolA/LolB/LppX"/>
</dbReference>
<gene>
    <name evidence="10 11" type="primary">lolA</name>
    <name evidence="11" type="ORF">NCTC8684_02369</name>
</gene>
<evidence type="ECO:0000256" key="3">
    <source>
        <dbReference type="ARBA" id="ARBA00011245"/>
    </source>
</evidence>
<comment type="function">
    <text evidence="10">Participates in the translocation of lipoproteins from the inner membrane to the outer membrane. Only forms a complex with a lipoprotein if the residue after the N-terminal Cys is not an aspartate (The Asp acts as a targeting signal to indicate that the lipoprotein should stay in the inner membrane).</text>
</comment>
<dbReference type="GO" id="GO:0042953">
    <property type="term" value="P:lipoprotein transport"/>
    <property type="evidence" value="ECO:0007669"/>
    <property type="project" value="InterPro"/>
</dbReference>
<evidence type="ECO:0000256" key="6">
    <source>
        <dbReference type="ARBA" id="ARBA00022729"/>
    </source>
</evidence>
<keyword evidence="7 10" id="KW-0574">Periplasm</keyword>
<evidence type="ECO:0000256" key="1">
    <source>
        <dbReference type="ARBA" id="ARBA00004418"/>
    </source>
</evidence>
<dbReference type="AlphaFoldDB" id="A0AAX2M9S8"/>
<dbReference type="CDD" id="cd16325">
    <property type="entry name" value="LolA"/>
    <property type="match status" value="1"/>
</dbReference>
<dbReference type="EMBL" id="UIGR01000001">
    <property type="protein sequence ID" value="SUX33277.1"/>
    <property type="molecule type" value="Genomic_DNA"/>
</dbReference>
<evidence type="ECO:0000256" key="10">
    <source>
        <dbReference type="HAMAP-Rule" id="MF_00240"/>
    </source>
</evidence>
<evidence type="ECO:0000313" key="11">
    <source>
        <dbReference type="EMBL" id="SUX33277.1"/>
    </source>
</evidence>
<evidence type="ECO:0000256" key="8">
    <source>
        <dbReference type="ARBA" id="ARBA00022927"/>
    </source>
</evidence>
<dbReference type="SUPFAM" id="SSF89392">
    <property type="entry name" value="Prokaryotic lipoproteins and lipoprotein localization factors"/>
    <property type="match status" value="1"/>
</dbReference>
<dbReference type="GO" id="GO:0044874">
    <property type="term" value="P:lipoprotein localization to outer membrane"/>
    <property type="evidence" value="ECO:0007669"/>
    <property type="project" value="UniProtKB-UniRule"/>
</dbReference>
<protein>
    <recommendedName>
        <fullName evidence="4 10">Outer-membrane lipoprotein carrier protein</fullName>
    </recommendedName>
</protein>
<comment type="similarity">
    <text evidence="2 10">Belongs to the LolA family.</text>
</comment>
<keyword evidence="8 10" id="KW-0653">Protein transport</keyword>
<dbReference type="NCBIfam" id="TIGR00547">
    <property type="entry name" value="lolA"/>
    <property type="match status" value="1"/>
</dbReference>
<comment type="caution">
    <text evidence="11">The sequence shown here is derived from an EMBL/GenBank/DDBJ whole genome shotgun (WGS) entry which is preliminary data.</text>
</comment>
<comment type="subcellular location">
    <subcellularLocation>
        <location evidence="1 10">Periplasm</location>
    </subcellularLocation>
</comment>
<evidence type="ECO:0000313" key="12">
    <source>
        <dbReference type="Proteomes" id="UP000254029"/>
    </source>
</evidence>
<evidence type="ECO:0000256" key="5">
    <source>
        <dbReference type="ARBA" id="ARBA00022448"/>
    </source>
</evidence>
<reference evidence="11 12" key="1">
    <citation type="submission" date="2018-06" db="EMBL/GenBank/DDBJ databases">
        <authorList>
            <consortium name="Pathogen Informatics"/>
            <person name="Doyle S."/>
        </authorList>
    </citation>
    <scope>NUCLEOTIDE SEQUENCE [LARGE SCALE GENOMIC DNA]</scope>
    <source>
        <strain evidence="11 12">NCTC8684</strain>
    </source>
</reference>
<sequence>MNRDGAVPVLSFFIPVRTARKDIDAMKPLFPMLTAAAIAAGLAAPAQASAVAQLKAFVSGSKTLSADFNQTVTNKGKREEASGRLEIARPGKFRWEYSKPYAQLIVGDGKTLWIYDQDLAQVTRKAQGAALGSSPAALLAGNNEIERSYKLNEAGKQGDLEWLAASPKKQDNTFSAIRMGFKNNVLVEMQLTDSFGNDTRIVFSQQRQNAALPPARFAFAPPKGVDVVSGD</sequence>
<dbReference type="HAMAP" id="MF_00240">
    <property type="entry name" value="LolA"/>
    <property type="match status" value="1"/>
</dbReference>
<evidence type="ECO:0000256" key="4">
    <source>
        <dbReference type="ARBA" id="ARBA00014035"/>
    </source>
</evidence>
<dbReference type="Proteomes" id="UP000254029">
    <property type="component" value="Unassembled WGS sequence"/>
</dbReference>
<organism evidence="11 12">
    <name type="scientific">Chromobacterium violaceum</name>
    <dbReference type="NCBI Taxonomy" id="536"/>
    <lineage>
        <taxon>Bacteria</taxon>
        <taxon>Pseudomonadati</taxon>
        <taxon>Pseudomonadota</taxon>
        <taxon>Betaproteobacteria</taxon>
        <taxon>Neisseriales</taxon>
        <taxon>Chromobacteriaceae</taxon>
        <taxon>Chromobacterium</taxon>
    </lineage>
</organism>
<evidence type="ECO:0000256" key="2">
    <source>
        <dbReference type="ARBA" id="ARBA00007615"/>
    </source>
</evidence>
<name>A0AAX2M9S8_CHRVL</name>
<dbReference type="Pfam" id="PF03548">
    <property type="entry name" value="LolA"/>
    <property type="match status" value="1"/>
</dbReference>
<proteinExistence type="inferred from homology"/>
<dbReference type="InterPro" id="IPR018323">
    <property type="entry name" value="OM_lipoprot_carrier_LolA_Pbac"/>
</dbReference>